<organism evidence="1 2">
    <name type="scientific">Vagococcus elongatus</name>
    <dbReference type="NCBI Taxonomy" id="180344"/>
    <lineage>
        <taxon>Bacteria</taxon>
        <taxon>Bacillati</taxon>
        <taxon>Bacillota</taxon>
        <taxon>Bacilli</taxon>
        <taxon>Lactobacillales</taxon>
        <taxon>Enterococcaceae</taxon>
        <taxon>Vagococcus</taxon>
    </lineage>
</organism>
<evidence type="ECO:0000313" key="2">
    <source>
        <dbReference type="Proteomes" id="UP000287605"/>
    </source>
</evidence>
<name>A0A430APU4_9ENTE</name>
<dbReference type="Proteomes" id="UP000287605">
    <property type="component" value="Unassembled WGS sequence"/>
</dbReference>
<dbReference type="AlphaFoldDB" id="A0A430APU4"/>
<sequence>MEETIFFNLGNALASKKDTKELMRTAQVEYDKRKGKLIIVEDSENGELVLFDLSDSEHPSEKTRKYFVKKVIE</sequence>
<gene>
    <name evidence="1" type="ORF">CBF29_10160</name>
</gene>
<proteinExistence type="predicted"/>
<protein>
    <submittedName>
        <fullName evidence="1">Uncharacterized protein</fullName>
    </submittedName>
</protein>
<dbReference type="OrthoDB" id="2200000at2"/>
<keyword evidence="2" id="KW-1185">Reference proteome</keyword>
<reference evidence="1 2" key="1">
    <citation type="submission" date="2017-05" db="EMBL/GenBank/DDBJ databases">
        <title>Vagococcus spp. assemblies.</title>
        <authorList>
            <person name="Gulvik C.A."/>
        </authorList>
    </citation>
    <scope>NUCLEOTIDE SEQUENCE [LARGE SCALE GENOMIC DNA]</scope>
    <source>
        <strain evidence="1 2">CCUG 51432</strain>
    </source>
</reference>
<accession>A0A430APU4</accession>
<dbReference type="RefSeq" id="WP_126809616.1">
    <property type="nucleotide sequence ID" value="NZ_NGKA01000016.1"/>
</dbReference>
<comment type="caution">
    <text evidence="1">The sequence shown here is derived from an EMBL/GenBank/DDBJ whole genome shotgun (WGS) entry which is preliminary data.</text>
</comment>
<evidence type="ECO:0000313" key="1">
    <source>
        <dbReference type="EMBL" id="RSU10142.1"/>
    </source>
</evidence>
<dbReference type="EMBL" id="NGKA01000016">
    <property type="protein sequence ID" value="RSU10142.1"/>
    <property type="molecule type" value="Genomic_DNA"/>
</dbReference>